<dbReference type="PANTHER" id="PTHR11328">
    <property type="entry name" value="MAJOR FACILITATOR SUPERFAMILY DOMAIN-CONTAINING PROTEIN"/>
    <property type="match status" value="1"/>
</dbReference>
<feature type="transmembrane region" description="Helical" evidence="1">
    <location>
        <begin position="310"/>
        <end position="329"/>
    </location>
</feature>
<feature type="transmembrane region" description="Helical" evidence="1">
    <location>
        <begin position="335"/>
        <end position="358"/>
    </location>
</feature>
<evidence type="ECO:0000313" key="2">
    <source>
        <dbReference type="EMBL" id="RRK30712.1"/>
    </source>
</evidence>
<feature type="transmembrane region" description="Helical" evidence="1">
    <location>
        <begin position="190"/>
        <end position="212"/>
    </location>
</feature>
<feature type="transmembrane region" description="Helical" evidence="1">
    <location>
        <begin position="86"/>
        <end position="105"/>
    </location>
</feature>
<feature type="transmembrane region" description="Helical" evidence="1">
    <location>
        <begin position="38"/>
        <end position="61"/>
    </location>
</feature>
<organism evidence="2 3">
    <name type="scientific">Schaedlerella arabinosiphila</name>
    <dbReference type="NCBI Taxonomy" id="2044587"/>
    <lineage>
        <taxon>Bacteria</taxon>
        <taxon>Bacillati</taxon>
        <taxon>Bacillota</taxon>
        <taxon>Clostridia</taxon>
        <taxon>Lachnospirales</taxon>
        <taxon>Lachnospiraceae</taxon>
        <taxon>Schaedlerella</taxon>
    </lineage>
</organism>
<dbReference type="SUPFAM" id="SSF103473">
    <property type="entry name" value="MFS general substrate transporter"/>
    <property type="match status" value="1"/>
</dbReference>
<feature type="transmembrane region" description="Helical" evidence="1">
    <location>
        <begin position="157"/>
        <end position="178"/>
    </location>
</feature>
<gene>
    <name evidence="2" type="ORF">EBB54_04445</name>
</gene>
<keyword evidence="1" id="KW-0812">Transmembrane</keyword>
<dbReference type="CDD" id="cd17332">
    <property type="entry name" value="MFS_MelB_like"/>
    <property type="match status" value="1"/>
</dbReference>
<feature type="transmembrane region" description="Helical" evidence="1">
    <location>
        <begin position="379"/>
        <end position="405"/>
    </location>
</feature>
<protein>
    <submittedName>
        <fullName evidence="2">MFS transporter</fullName>
    </submittedName>
</protein>
<dbReference type="Pfam" id="PF13347">
    <property type="entry name" value="MFS_2"/>
    <property type="match status" value="1"/>
</dbReference>
<dbReference type="GO" id="GO:0005886">
    <property type="term" value="C:plasma membrane"/>
    <property type="evidence" value="ECO:0007669"/>
    <property type="project" value="TreeGrafter"/>
</dbReference>
<sequence>MNTQEAREKTSPKLAFGYSLGEVGCQMSWYMVNNYLTLFYTDIVGLTASAISLIMLIARVWDAINDPMMGSIADRTNTKWGRFRPYLYFAPPVLAIFNILTFTVWPITGTAKAVACLICYIGTGMAYTAASIAYQALQNVIAIDSQVRMNLATARGIGSSVIGIILSMVAAPTLLALSKPGAEVADAQGYFRFAIVLSILMIPAFWATAVICKEKYTDQLHKPTEHSEKLGFVGAIREIMKNDQLLMVVLATVLGTICVSGRMGLLTYYIIYVVGDFMHIATFFTVMTVAQLIGTLFLPIGTKKLGKKGYLIFLQMLMNVGFLVMFLFPNAGIPFLLVVSFVCGLCNSAASVCYGLVADSIEYGDWKLGRRQEGVAASMLSFGVKLATALCGSVGVLLLAAVGYVPNADQTEATRQGINAVVNLLPFVIGVVSLIPMLFYKLDAKRVSEIRADLDAGKHAWDQ</sequence>
<keyword evidence="1" id="KW-1133">Transmembrane helix</keyword>
<dbReference type="GO" id="GO:0008643">
    <property type="term" value="P:carbohydrate transport"/>
    <property type="evidence" value="ECO:0007669"/>
    <property type="project" value="InterPro"/>
</dbReference>
<dbReference type="InterPro" id="IPR001927">
    <property type="entry name" value="Na/Gal_symport"/>
</dbReference>
<keyword evidence="3" id="KW-1185">Reference proteome</keyword>
<dbReference type="AlphaFoldDB" id="A0A3R8JKZ8"/>
<dbReference type="InterPro" id="IPR036259">
    <property type="entry name" value="MFS_trans_sf"/>
</dbReference>
<dbReference type="InterPro" id="IPR039672">
    <property type="entry name" value="MFS_2"/>
</dbReference>
<feature type="transmembrane region" description="Helical" evidence="1">
    <location>
        <begin position="245"/>
        <end position="271"/>
    </location>
</feature>
<dbReference type="Gene3D" id="1.20.1250.20">
    <property type="entry name" value="MFS general substrate transporter like domains"/>
    <property type="match status" value="2"/>
</dbReference>
<dbReference type="GO" id="GO:0006814">
    <property type="term" value="P:sodium ion transport"/>
    <property type="evidence" value="ECO:0007669"/>
    <property type="project" value="InterPro"/>
</dbReference>
<name>A0A3R8JKZ8_9FIRM</name>
<dbReference type="RefSeq" id="WP_125126513.1">
    <property type="nucleotide sequence ID" value="NZ_RHJS01000002.1"/>
</dbReference>
<dbReference type="PANTHER" id="PTHR11328:SF24">
    <property type="entry name" value="MAJOR FACILITATOR SUPERFAMILY (MFS) PROFILE DOMAIN-CONTAINING PROTEIN"/>
    <property type="match status" value="1"/>
</dbReference>
<feature type="transmembrane region" description="Helical" evidence="1">
    <location>
        <begin position="111"/>
        <end position="137"/>
    </location>
</feature>
<keyword evidence="1" id="KW-0472">Membrane</keyword>
<dbReference type="EMBL" id="RHJS01000002">
    <property type="protein sequence ID" value="RRK30712.1"/>
    <property type="molecule type" value="Genomic_DNA"/>
</dbReference>
<reference evidence="2" key="1">
    <citation type="submission" date="2018-10" db="EMBL/GenBank/DDBJ databases">
        <title>Schaedlerella arabinophila gen. nov. sp. nov., isolated from the mouse intestinal tract and comparative analysis with the genome of the closely related altered Schaedler flora strain ASF502.</title>
        <authorList>
            <person name="Miyake S."/>
            <person name="Soh M."/>
            <person name="Seedorf H."/>
        </authorList>
    </citation>
    <scope>NUCLEOTIDE SEQUENCE [LARGE SCALE GENOMIC DNA]</scope>
    <source>
        <strain evidence="2">DSM 106076</strain>
    </source>
</reference>
<proteinExistence type="predicted"/>
<feature type="transmembrane region" description="Helical" evidence="1">
    <location>
        <begin position="417"/>
        <end position="440"/>
    </location>
</feature>
<accession>A0A3R8JKZ8</accession>
<evidence type="ECO:0000256" key="1">
    <source>
        <dbReference type="SAM" id="Phobius"/>
    </source>
</evidence>
<dbReference type="Proteomes" id="UP000274920">
    <property type="component" value="Unassembled WGS sequence"/>
</dbReference>
<dbReference type="GO" id="GO:0015293">
    <property type="term" value="F:symporter activity"/>
    <property type="evidence" value="ECO:0007669"/>
    <property type="project" value="InterPro"/>
</dbReference>
<feature type="transmembrane region" description="Helical" evidence="1">
    <location>
        <begin position="277"/>
        <end position="298"/>
    </location>
</feature>
<dbReference type="NCBIfam" id="TIGR00792">
    <property type="entry name" value="gph"/>
    <property type="match status" value="1"/>
</dbReference>
<comment type="caution">
    <text evidence="2">The sequence shown here is derived from an EMBL/GenBank/DDBJ whole genome shotgun (WGS) entry which is preliminary data.</text>
</comment>
<evidence type="ECO:0000313" key="3">
    <source>
        <dbReference type="Proteomes" id="UP000274920"/>
    </source>
</evidence>